<sequence precursor="true">MRSRTRWRRNAGILPLVLALSAPIIPTAAAQVMTGWSDKQQAKRLEQFARLTPGDVAKLVTTADDDLESVATLTTDRVFKSPGGFSDRMRADNFLRALIDKKSGRTIFQLYAQLLYTGEPRRFTGANFQLAGTIASGPLTISNEMVDCPYGVCMHEEHIAFEIPEALLRELATRANERPVRPWRFRLKAQNSEDWTDDMAPAEAAGLLVAVDRYRREHGLP</sequence>
<proteinExistence type="predicted"/>
<name>F6EYI0_SPHCR</name>
<feature type="chain" id="PRO_5003335622" evidence="1">
    <location>
        <begin position="31"/>
        <end position="221"/>
    </location>
</feature>
<gene>
    <name evidence="2" type="ORF">Sphch_1494</name>
</gene>
<protein>
    <submittedName>
        <fullName evidence="2">Uncharacterized protein</fullName>
    </submittedName>
</protein>
<evidence type="ECO:0000313" key="3">
    <source>
        <dbReference type="Proteomes" id="UP000007150"/>
    </source>
</evidence>
<feature type="signal peptide" evidence="1">
    <location>
        <begin position="1"/>
        <end position="30"/>
    </location>
</feature>
<dbReference type="Proteomes" id="UP000007150">
    <property type="component" value="Chromosome 1"/>
</dbReference>
<evidence type="ECO:0000313" key="2">
    <source>
        <dbReference type="EMBL" id="AEG49182.1"/>
    </source>
</evidence>
<accession>F6EYI0</accession>
<dbReference type="KEGG" id="sch:Sphch_1494"/>
<evidence type="ECO:0000256" key="1">
    <source>
        <dbReference type="SAM" id="SignalP"/>
    </source>
</evidence>
<keyword evidence="3" id="KW-1185">Reference proteome</keyword>
<dbReference type="HOGENOM" id="CLU_1249952_0_0_5"/>
<organism evidence="2 3">
    <name type="scientific">Sphingobium chlorophenolicum L-1</name>
    <dbReference type="NCBI Taxonomy" id="690566"/>
    <lineage>
        <taxon>Bacteria</taxon>
        <taxon>Pseudomonadati</taxon>
        <taxon>Pseudomonadota</taxon>
        <taxon>Alphaproteobacteria</taxon>
        <taxon>Sphingomonadales</taxon>
        <taxon>Sphingomonadaceae</taxon>
        <taxon>Sphingobium</taxon>
    </lineage>
</organism>
<reference evidence="2 3" key="1">
    <citation type="submission" date="2011-05" db="EMBL/GenBank/DDBJ databases">
        <title>Complete sequence of chromosome 1 of Sphingobium chlorophenolicum L-1.</title>
        <authorList>
            <consortium name="US DOE Joint Genome Institute"/>
            <person name="Lucas S."/>
            <person name="Han J."/>
            <person name="Lapidus A."/>
            <person name="Cheng J.-F."/>
            <person name="Goodwin L."/>
            <person name="Pitluck S."/>
            <person name="Peters L."/>
            <person name="Daligault H."/>
            <person name="Han C."/>
            <person name="Tapia R."/>
            <person name="Land M."/>
            <person name="Hauser L."/>
            <person name="Kyrpides N."/>
            <person name="Ivanova N."/>
            <person name="Pagani I."/>
            <person name="Turner P."/>
            <person name="Copley S."/>
            <person name="Woyke T."/>
        </authorList>
    </citation>
    <scope>NUCLEOTIDE SEQUENCE [LARGE SCALE GENOMIC DNA]</scope>
    <source>
        <strain evidence="2 3">L-1</strain>
    </source>
</reference>
<dbReference type="EMBL" id="CP002798">
    <property type="protein sequence ID" value="AEG49182.1"/>
    <property type="molecule type" value="Genomic_DNA"/>
</dbReference>
<dbReference type="AlphaFoldDB" id="F6EYI0"/>
<keyword evidence="1" id="KW-0732">Signal</keyword>